<keyword evidence="1 3" id="KW-0378">Hydrolase</keyword>
<accession>A0ABS6VV62</accession>
<dbReference type="Pfam" id="PF07859">
    <property type="entry name" value="Abhydrolase_3"/>
    <property type="match status" value="1"/>
</dbReference>
<evidence type="ECO:0000256" key="1">
    <source>
        <dbReference type="ARBA" id="ARBA00022801"/>
    </source>
</evidence>
<dbReference type="EMBL" id="JAHWDQ010000004">
    <property type="protein sequence ID" value="MBW2942213.1"/>
    <property type="molecule type" value="Genomic_DNA"/>
</dbReference>
<sequence length="323" mass="35662">MKIDSGITNILNSMPDFSMQDIATARENMLAGTELMIANGILTSIPNRTEIDPRLDVYELACPSLIDDYQIKIRLYKPKESKSPAPGCVLFHGGAWVFGDLNSEHVRCMKLALDSSAVVVNVDYRLAPEYPFPIGIEDCYSALVWTANNSSELSIDPERIAVTGGSAGGNLAAGVSLMARDRDGPKISFQMLLYPVLDYQMQTQSMINGSELPIWDSEKTKHAWDFYLSHEDKGANISPYASPSHAQDLRNLPTTYIMVAEHDPLRDEGILYAMRLLANNISTELHVIPETVHGFDLMGCGEISEHALQLQANAFNRVLANPD</sequence>
<dbReference type="PANTHER" id="PTHR48081:SF8">
    <property type="entry name" value="ALPHA_BETA HYDROLASE FOLD-3 DOMAIN-CONTAINING PROTEIN-RELATED"/>
    <property type="match status" value="1"/>
</dbReference>
<dbReference type="InterPro" id="IPR050300">
    <property type="entry name" value="GDXG_lipolytic_enzyme"/>
</dbReference>
<organism evidence="3 4">
    <name type="scientific">Zhongshania aquimaris</name>
    <dbReference type="NCBI Taxonomy" id="2857107"/>
    <lineage>
        <taxon>Bacteria</taxon>
        <taxon>Pseudomonadati</taxon>
        <taxon>Pseudomonadota</taxon>
        <taxon>Gammaproteobacteria</taxon>
        <taxon>Cellvibrionales</taxon>
        <taxon>Spongiibacteraceae</taxon>
        <taxon>Zhongshania</taxon>
    </lineage>
</organism>
<evidence type="ECO:0000313" key="3">
    <source>
        <dbReference type="EMBL" id="MBW2942213.1"/>
    </source>
</evidence>
<dbReference type="PANTHER" id="PTHR48081">
    <property type="entry name" value="AB HYDROLASE SUPERFAMILY PROTEIN C4A8.06C"/>
    <property type="match status" value="1"/>
</dbReference>
<dbReference type="GO" id="GO:0016787">
    <property type="term" value="F:hydrolase activity"/>
    <property type="evidence" value="ECO:0007669"/>
    <property type="project" value="UniProtKB-KW"/>
</dbReference>
<dbReference type="InterPro" id="IPR013094">
    <property type="entry name" value="AB_hydrolase_3"/>
</dbReference>
<evidence type="ECO:0000259" key="2">
    <source>
        <dbReference type="Pfam" id="PF07859"/>
    </source>
</evidence>
<reference evidence="3" key="1">
    <citation type="submission" date="2021-07" db="EMBL/GenBank/DDBJ databases">
        <title>Zhongshania sp. CAU 1632 isolated from seawater.</title>
        <authorList>
            <person name="Kim W."/>
        </authorList>
    </citation>
    <scope>NUCLEOTIDE SEQUENCE</scope>
    <source>
        <strain evidence="3">CAU 1632</strain>
    </source>
</reference>
<dbReference type="Proteomes" id="UP001166291">
    <property type="component" value="Unassembled WGS sequence"/>
</dbReference>
<keyword evidence="4" id="KW-1185">Reference proteome</keyword>
<name>A0ABS6VV62_9GAMM</name>
<proteinExistence type="predicted"/>
<evidence type="ECO:0000313" key="4">
    <source>
        <dbReference type="Proteomes" id="UP001166291"/>
    </source>
</evidence>
<gene>
    <name evidence="3" type="ORF">KXJ70_15565</name>
</gene>
<protein>
    <submittedName>
        <fullName evidence="3">Alpha/beta hydrolase</fullName>
    </submittedName>
</protein>
<dbReference type="RefSeq" id="WP_219044450.1">
    <property type="nucleotide sequence ID" value="NZ_JAHWDQ010000004.1"/>
</dbReference>
<comment type="caution">
    <text evidence="3">The sequence shown here is derived from an EMBL/GenBank/DDBJ whole genome shotgun (WGS) entry which is preliminary data.</text>
</comment>
<feature type="domain" description="Alpha/beta hydrolase fold-3" evidence="2">
    <location>
        <begin position="89"/>
        <end position="295"/>
    </location>
</feature>